<evidence type="ECO:0000259" key="2">
    <source>
        <dbReference type="Pfam" id="PF19050"/>
    </source>
</evidence>
<keyword evidence="4" id="KW-1185">Reference proteome</keyword>
<dbReference type="OrthoDB" id="9999821at2759"/>
<feature type="region of interest" description="Disordered" evidence="1">
    <location>
        <begin position="43"/>
        <end position="70"/>
    </location>
</feature>
<dbReference type="SUPFAM" id="SSF56300">
    <property type="entry name" value="Metallo-dependent phosphatases"/>
    <property type="match status" value="1"/>
</dbReference>
<dbReference type="PANTHER" id="PTHR46689">
    <property type="entry name" value="MEMBRANE PROTEIN, PUTATIVE-RELATED"/>
    <property type="match status" value="1"/>
</dbReference>
<dbReference type="Pfam" id="PF19050">
    <property type="entry name" value="PhoD_2"/>
    <property type="match status" value="2"/>
</dbReference>
<protein>
    <recommendedName>
        <fullName evidence="2">PhoD-like phosphatase domain-containing protein</fullName>
    </recommendedName>
</protein>
<feature type="compositionally biased region" description="Low complexity" evidence="1">
    <location>
        <begin position="653"/>
        <end position="664"/>
    </location>
</feature>
<dbReference type="CDD" id="cd07389">
    <property type="entry name" value="MPP_PhoD"/>
    <property type="match status" value="1"/>
</dbReference>
<feature type="compositionally biased region" description="Polar residues" evidence="1">
    <location>
        <begin position="1"/>
        <end position="12"/>
    </location>
</feature>
<reference evidence="3" key="1">
    <citation type="submission" date="2020-12" db="EMBL/GenBank/DDBJ databases">
        <title>Metabolic potential, ecology and presence of endohyphal bacteria is reflected in genomic diversity of Mucoromycotina.</title>
        <authorList>
            <person name="Muszewska A."/>
            <person name="Okrasinska A."/>
            <person name="Steczkiewicz K."/>
            <person name="Drgas O."/>
            <person name="Orlowska M."/>
            <person name="Perlinska-Lenart U."/>
            <person name="Aleksandrzak-Piekarczyk T."/>
            <person name="Szatraj K."/>
            <person name="Zielenkiewicz U."/>
            <person name="Pilsyk S."/>
            <person name="Malc E."/>
            <person name="Mieczkowski P."/>
            <person name="Kruszewska J.S."/>
            <person name="Biernat P."/>
            <person name="Pawlowska J."/>
        </authorList>
    </citation>
    <scope>NUCLEOTIDE SEQUENCE</scope>
    <source>
        <strain evidence="3">WA0000017839</strain>
    </source>
</reference>
<gene>
    <name evidence="3" type="ORF">INT47_011820</name>
</gene>
<dbReference type="Gene3D" id="3.60.21.70">
    <property type="entry name" value="PhoD-like phosphatase"/>
    <property type="match status" value="1"/>
</dbReference>
<dbReference type="EMBL" id="JAEPRD010000023">
    <property type="protein sequence ID" value="KAG2207700.1"/>
    <property type="molecule type" value="Genomic_DNA"/>
</dbReference>
<feature type="domain" description="PhoD-like phosphatase" evidence="2">
    <location>
        <begin position="438"/>
        <end position="604"/>
    </location>
</feature>
<organism evidence="3 4">
    <name type="scientific">Mucor saturninus</name>
    <dbReference type="NCBI Taxonomy" id="64648"/>
    <lineage>
        <taxon>Eukaryota</taxon>
        <taxon>Fungi</taxon>
        <taxon>Fungi incertae sedis</taxon>
        <taxon>Mucoromycota</taxon>
        <taxon>Mucoromycotina</taxon>
        <taxon>Mucoromycetes</taxon>
        <taxon>Mucorales</taxon>
        <taxon>Mucorineae</taxon>
        <taxon>Mucoraceae</taxon>
        <taxon>Mucor</taxon>
    </lineage>
</organism>
<dbReference type="InterPro" id="IPR043904">
    <property type="entry name" value="PhoD_2-like"/>
</dbReference>
<dbReference type="AlphaFoldDB" id="A0A8H7RC03"/>
<evidence type="ECO:0000256" key="1">
    <source>
        <dbReference type="SAM" id="MobiDB-lite"/>
    </source>
</evidence>
<name>A0A8H7RC03_9FUNG</name>
<dbReference type="InterPro" id="IPR029052">
    <property type="entry name" value="Metallo-depent_PP-like"/>
</dbReference>
<evidence type="ECO:0000313" key="4">
    <source>
        <dbReference type="Proteomes" id="UP000603453"/>
    </source>
</evidence>
<dbReference type="PANTHER" id="PTHR46689:SF1">
    <property type="entry name" value="PHOD-LIKE PHOSPHATASE DOMAIN-CONTAINING PROTEIN"/>
    <property type="match status" value="1"/>
</dbReference>
<evidence type="ECO:0000313" key="3">
    <source>
        <dbReference type="EMBL" id="KAG2207700.1"/>
    </source>
</evidence>
<feature type="region of interest" description="Disordered" evidence="1">
    <location>
        <begin position="1"/>
        <end position="29"/>
    </location>
</feature>
<feature type="domain" description="PhoD-like phosphatase" evidence="2">
    <location>
        <begin position="174"/>
        <end position="430"/>
    </location>
</feature>
<dbReference type="GO" id="GO:0016020">
    <property type="term" value="C:membrane"/>
    <property type="evidence" value="ECO:0007669"/>
    <property type="project" value="TreeGrafter"/>
</dbReference>
<accession>A0A8H7RC03</accession>
<feature type="region of interest" description="Disordered" evidence="1">
    <location>
        <begin position="653"/>
        <end position="674"/>
    </location>
</feature>
<proteinExistence type="predicted"/>
<comment type="caution">
    <text evidence="3">The sequence shown here is derived from an EMBL/GenBank/DDBJ whole genome shotgun (WGS) entry which is preliminary data.</text>
</comment>
<dbReference type="InterPro" id="IPR018946">
    <property type="entry name" value="PhoD-like_MPP"/>
</dbReference>
<dbReference type="InterPro" id="IPR038607">
    <property type="entry name" value="PhoD-like_sf"/>
</dbReference>
<dbReference type="Proteomes" id="UP000603453">
    <property type="component" value="Unassembled WGS sequence"/>
</dbReference>
<sequence length="698" mass="80164">MQNYDNQSNFQGYGQPPAPQEQHGFGQFTQSFGNLNVGERWNSFSSHLRPGQHQQHHPQHQQHNQQPPGEVVCGPLLRYIDIDYKTREWRGSILIVSTDNYPPPIEVHLTEKNGNQGSLLVQPQAERLDVYRNKYHFWRYDLRFKLTGVGQTATYSTPHKNWAEPSFDLHLPAYHESMRFMFYSCNGFSDVPQEVKDKFGEKTAPLWQDVLDRHEVLPFHVLLGGGDQLYQDRLIKEDFMKPWVEEKDPAKRLAMEMTDDMTLGFEKFYFDNYCLNFGFKGCPIVAKAFATIPSMNMWDDHDIIDGYGSYPVDMQNADCFRVLFANACRFYYLFQQHTTVDLAPMHGMIRGKIPTCNHLISTLGPDIGFISVDCRGERTKHDICTKETYNIIFDSLQTMMPKTVKHLLVLTGVPLIYPRLTLFENLMDGAAGFNLATIAGKTGALGDIIGGQLNKWNGDPELLDDMNDHWTAGNHEVERKEFIERFQQYARDRSIRISFLGGDVHCCGAGKMYSKDMKEKEEGDPFLMVQIISSAIVNVPPPQALLTILNQNSSFITFNGNTEERMYNLFKRSPNGNTRNNKKLMGMRNYCAGYFDEETGKINFWIQAEKEVGVKGTMGYLVDVPRLLFGQAGYHLYHQNKKQLLDDVAQAHQYQQQPHQQQPYYGGDQREQSHPHIQRLQNGFQNVLGGFKMPSAHD</sequence>